<reference evidence="2 3" key="1">
    <citation type="submission" date="2020-06" db="EMBL/GenBank/DDBJ databases">
        <authorList>
            <person name="Li R."/>
            <person name="Bekaert M."/>
        </authorList>
    </citation>
    <scope>NUCLEOTIDE SEQUENCE [LARGE SCALE GENOMIC DNA]</scope>
    <source>
        <strain evidence="3">wild</strain>
    </source>
</reference>
<feature type="compositionally biased region" description="Basic residues" evidence="1">
    <location>
        <begin position="115"/>
        <end position="124"/>
    </location>
</feature>
<accession>A0A6J8EVE9</accession>
<evidence type="ECO:0000313" key="3">
    <source>
        <dbReference type="Proteomes" id="UP000507470"/>
    </source>
</evidence>
<protein>
    <submittedName>
        <fullName evidence="2">Uncharacterized protein</fullName>
    </submittedName>
</protein>
<feature type="region of interest" description="Disordered" evidence="1">
    <location>
        <begin position="115"/>
        <end position="160"/>
    </location>
</feature>
<gene>
    <name evidence="2" type="ORF">MCOR_55164</name>
</gene>
<dbReference type="AlphaFoldDB" id="A0A6J8EVE9"/>
<feature type="compositionally biased region" description="Basic and acidic residues" evidence="1">
    <location>
        <begin position="125"/>
        <end position="143"/>
    </location>
</feature>
<dbReference type="Proteomes" id="UP000507470">
    <property type="component" value="Unassembled WGS sequence"/>
</dbReference>
<feature type="region of interest" description="Disordered" evidence="1">
    <location>
        <begin position="67"/>
        <end position="101"/>
    </location>
</feature>
<feature type="compositionally biased region" description="Basic residues" evidence="1">
    <location>
        <begin position="144"/>
        <end position="160"/>
    </location>
</feature>
<keyword evidence="3" id="KW-1185">Reference proteome</keyword>
<dbReference type="EMBL" id="CACVKT020009732">
    <property type="protein sequence ID" value="CAC5423161.1"/>
    <property type="molecule type" value="Genomic_DNA"/>
</dbReference>
<name>A0A6J8EVE9_MYTCO</name>
<organism evidence="2 3">
    <name type="scientific">Mytilus coruscus</name>
    <name type="common">Sea mussel</name>
    <dbReference type="NCBI Taxonomy" id="42192"/>
    <lineage>
        <taxon>Eukaryota</taxon>
        <taxon>Metazoa</taxon>
        <taxon>Spiralia</taxon>
        <taxon>Lophotrochozoa</taxon>
        <taxon>Mollusca</taxon>
        <taxon>Bivalvia</taxon>
        <taxon>Autobranchia</taxon>
        <taxon>Pteriomorphia</taxon>
        <taxon>Mytilida</taxon>
        <taxon>Mytiloidea</taxon>
        <taxon>Mytilidae</taxon>
        <taxon>Mytilinae</taxon>
        <taxon>Mytilus</taxon>
    </lineage>
</organism>
<proteinExistence type="predicted"/>
<evidence type="ECO:0000256" key="1">
    <source>
        <dbReference type="SAM" id="MobiDB-lite"/>
    </source>
</evidence>
<evidence type="ECO:0000313" key="2">
    <source>
        <dbReference type="EMBL" id="CAC5423161.1"/>
    </source>
</evidence>
<sequence>MVHDIGSRVVRRSDEHFSPLGRLAHHIQKNHLKADPPTLPRTYTPSPNTTVERRAIVGATQDILPTSVQKRHQDSKPGGSIETVNLKRNIPHKTARTKNGCPWITTDIRRLIRKKDRAYKRKKKSNDANDNSKYKELKREAQKQMRKAYWRYRRHSHTKQ</sequence>